<keyword evidence="9" id="KW-0012">Acyltransferase</keyword>
<reference evidence="9 10" key="1">
    <citation type="submission" date="2021-10" db="EMBL/GenBank/DDBJ databases">
        <title>Anaerobic single-cell dispensing facilitates the cultivation of human gut bacteria.</title>
        <authorList>
            <person name="Afrizal A."/>
        </authorList>
    </citation>
    <scope>NUCLEOTIDE SEQUENCE [LARGE SCALE GENOMIC DNA]</scope>
    <source>
        <strain evidence="9 10">CLA-AA-H270</strain>
    </source>
</reference>
<evidence type="ECO:0000256" key="1">
    <source>
        <dbReference type="ARBA" id="ARBA00004651"/>
    </source>
</evidence>
<keyword evidence="6 7" id="KW-0472">Membrane</keyword>
<comment type="caution">
    <text evidence="9">The sequence shown here is derived from an EMBL/GenBank/DDBJ whole genome shotgun (WGS) entry which is preliminary data.</text>
</comment>
<evidence type="ECO:0000256" key="5">
    <source>
        <dbReference type="ARBA" id="ARBA00022989"/>
    </source>
</evidence>
<keyword evidence="5 7" id="KW-1133">Transmembrane helix</keyword>
<dbReference type="InterPro" id="IPR002656">
    <property type="entry name" value="Acyl_transf_3_dom"/>
</dbReference>
<organism evidence="9 10">
    <name type="scientific">Agathobaculum butyriciproducens</name>
    <dbReference type="NCBI Taxonomy" id="1628085"/>
    <lineage>
        <taxon>Bacteria</taxon>
        <taxon>Bacillati</taxon>
        <taxon>Bacillota</taxon>
        <taxon>Clostridia</taxon>
        <taxon>Eubacteriales</taxon>
        <taxon>Butyricicoccaceae</taxon>
        <taxon>Agathobaculum</taxon>
    </lineage>
</organism>
<accession>A0AAW4VXZ9</accession>
<dbReference type="PANTHER" id="PTHR40074">
    <property type="entry name" value="O-ACETYLTRANSFERASE WECH"/>
    <property type="match status" value="1"/>
</dbReference>
<evidence type="ECO:0000313" key="10">
    <source>
        <dbReference type="Proteomes" id="UP001298753"/>
    </source>
</evidence>
<name>A0AAW4VXZ9_9FIRM</name>
<dbReference type="PANTHER" id="PTHR40074:SF2">
    <property type="entry name" value="O-ACETYLTRANSFERASE WECH"/>
    <property type="match status" value="1"/>
</dbReference>
<evidence type="ECO:0000256" key="7">
    <source>
        <dbReference type="SAM" id="Phobius"/>
    </source>
</evidence>
<keyword evidence="4 7" id="KW-0812">Transmembrane</keyword>
<evidence type="ECO:0000256" key="3">
    <source>
        <dbReference type="ARBA" id="ARBA00022475"/>
    </source>
</evidence>
<feature type="transmembrane region" description="Helical" evidence="7">
    <location>
        <begin position="77"/>
        <end position="94"/>
    </location>
</feature>
<dbReference type="GO" id="GO:0016413">
    <property type="term" value="F:O-acetyltransferase activity"/>
    <property type="evidence" value="ECO:0007669"/>
    <property type="project" value="TreeGrafter"/>
</dbReference>
<keyword evidence="9" id="KW-0808">Transferase</keyword>
<dbReference type="AlphaFoldDB" id="A0AAW4VXZ9"/>
<dbReference type="Proteomes" id="UP001298753">
    <property type="component" value="Unassembled WGS sequence"/>
</dbReference>
<comment type="subcellular location">
    <subcellularLocation>
        <location evidence="1">Cell membrane</location>
        <topology evidence="1">Multi-pass membrane protein</topology>
    </subcellularLocation>
</comment>
<feature type="transmembrane region" description="Helical" evidence="7">
    <location>
        <begin position="138"/>
        <end position="160"/>
    </location>
</feature>
<dbReference type="EMBL" id="JAJEPX010000008">
    <property type="protein sequence ID" value="MCC2176320.1"/>
    <property type="molecule type" value="Genomic_DNA"/>
</dbReference>
<evidence type="ECO:0000313" key="9">
    <source>
        <dbReference type="EMBL" id="MCC2176320.1"/>
    </source>
</evidence>
<evidence type="ECO:0000256" key="6">
    <source>
        <dbReference type="ARBA" id="ARBA00023136"/>
    </source>
</evidence>
<evidence type="ECO:0000259" key="8">
    <source>
        <dbReference type="Pfam" id="PF01757"/>
    </source>
</evidence>
<dbReference type="RefSeq" id="WP_227600313.1">
    <property type="nucleotide sequence ID" value="NZ_JAJEPX010000008.1"/>
</dbReference>
<gene>
    <name evidence="9" type="ORF">LKD22_04125</name>
</gene>
<dbReference type="GeneID" id="98659160"/>
<protein>
    <submittedName>
        <fullName evidence="9">Acyltransferase</fullName>
    </submittedName>
</protein>
<feature type="transmembrane region" description="Helical" evidence="7">
    <location>
        <begin position="198"/>
        <end position="217"/>
    </location>
</feature>
<feature type="domain" description="Acyltransferase 3" evidence="8">
    <location>
        <begin position="5"/>
        <end position="313"/>
    </location>
</feature>
<feature type="transmembrane region" description="Helical" evidence="7">
    <location>
        <begin position="294"/>
        <end position="317"/>
    </location>
</feature>
<proteinExistence type="inferred from homology"/>
<sequence length="335" mass="37515">MRIRQMDGLRAVAALAVVMIHVSAGRMNPVGVSCNQTARFAVPLFIMLSGYGHMHSWLQHSGQSAVQTAKRRLKRVLPAYLVWSVLYLAVDAVFGKPHAHPIKNILTGGSYVHLYYIFILVQLILLSELFCRAVERHPAVTLLLSAGLTFGMEMVLYLLTVGQLQWQFPVAPIGLFVCWPLFYNIGAWLAKSGLSNRLCLRVCLPLWALSAVLVLLAEEHSAAAYKMGLRPDTTVYTLLTWAVLWSLFSRLPEIPKPLQFIARHSFGLYLAHPLVLRLWNAWAVRQTPVIYLHLWQMFALALAGGLAIAVTLSYLPFGEYLGGATRTKKILQRRA</sequence>
<feature type="transmembrane region" description="Helical" evidence="7">
    <location>
        <begin position="166"/>
        <end position="186"/>
    </location>
</feature>
<keyword evidence="10" id="KW-1185">Reference proteome</keyword>
<dbReference type="GO" id="GO:0009246">
    <property type="term" value="P:enterobacterial common antigen biosynthetic process"/>
    <property type="evidence" value="ECO:0007669"/>
    <property type="project" value="TreeGrafter"/>
</dbReference>
<evidence type="ECO:0000256" key="2">
    <source>
        <dbReference type="ARBA" id="ARBA00007400"/>
    </source>
</evidence>
<evidence type="ECO:0000256" key="4">
    <source>
        <dbReference type="ARBA" id="ARBA00022692"/>
    </source>
</evidence>
<keyword evidence="3" id="KW-1003">Cell membrane</keyword>
<feature type="transmembrane region" description="Helical" evidence="7">
    <location>
        <begin position="114"/>
        <end position="131"/>
    </location>
</feature>
<comment type="similarity">
    <text evidence="2">Belongs to the acyltransferase 3 family.</text>
</comment>
<dbReference type="Pfam" id="PF01757">
    <property type="entry name" value="Acyl_transf_3"/>
    <property type="match status" value="1"/>
</dbReference>
<dbReference type="GO" id="GO:0005886">
    <property type="term" value="C:plasma membrane"/>
    <property type="evidence" value="ECO:0007669"/>
    <property type="project" value="UniProtKB-SubCell"/>
</dbReference>